<dbReference type="PROSITE" id="PS50943">
    <property type="entry name" value="HTH_CROC1"/>
    <property type="match status" value="1"/>
</dbReference>
<dbReference type="Proteomes" id="UP000515928">
    <property type="component" value="Chromosome"/>
</dbReference>
<dbReference type="KEGG" id="eio:H9L01_01810"/>
<keyword evidence="1" id="KW-0812">Transmembrane</keyword>
<dbReference type="SUPFAM" id="SSF47413">
    <property type="entry name" value="lambda repressor-like DNA-binding domains"/>
    <property type="match status" value="1"/>
</dbReference>
<feature type="domain" description="HTH cro/C1-type" evidence="2">
    <location>
        <begin position="7"/>
        <end position="62"/>
    </location>
</feature>
<dbReference type="SMART" id="SM00530">
    <property type="entry name" value="HTH_XRE"/>
    <property type="match status" value="1"/>
</dbReference>
<dbReference type="InterPro" id="IPR010982">
    <property type="entry name" value="Lambda_DNA-bd_dom_sf"/>
</dbReference>
<sequence>MLLHEYMKKFRKKYNMTQSDLGNELGVPLEQIILWESRREFPDAGQKQKILNYFDAKNKGIVDTDSILKLPFLFGKPRSFKPVIFSALIPTLLFSFAFINTSWEPQERGLFVLLGISSMFLISIVSPFDFKTYYSYFGVYEDYIDVDDTRGFIALIKTIKGIFGRRKSIHIPYENIKSMEIMFDTHGHGSIQGLDHRRRQMYRNREFFVINMVTYDGKTYQLNLDRTFYKDDPERHDFNAMFDFFEEKGIPVSDPKMIRYSFVNYEDFVINAYKTVGKNVQ</sequence>
<evidence type="ECO:0000256" key="1">
    <source>
        <dbReference type="SAM" id="Phobius"/>
    </source>
</evidence>
<protein>
    <submittedName>
        <fullName evidence="3">Helix-turn-helix transcriptional regulator</fullName>
    </submittedName>
</protein>
<dbReference type="AlphaFoldDB" id="A0A7G9RZU9"/>
<name>A0A7G9RZU9_9FIRM</name>
<dbReference type="RefSeq" id="WP_187534263.1">
    <property type="nucleotide sequence ID" value="NZ_CBCSHU010000001.1"/>
</dbReference>
<dbReference type="GO" id="GO:0003677">
    <property type="term" value="F:DNA binding"/>
    <property type="evidence" value="ECO:0007669"/>
    <property type="project" value="InterPro"/>
</dbReference>
<dbReference type="CDD" id="cd00093">
    <property type="entry name" value="HTH_XRE"/>
    <property type="match status" value="1"/>
</dbReference>
<keyword evidence="1" id="KW-0472">Membrane</keyword>
<evidence type="ECO:0000259" key="2">
    <source>
        <dbReference type="PROSITE" id="PS50943"/>
    </source>
</evidence>
<evidence type="ECO:0000313" key="3">
    <source>
        <dbReference type="EMBL" id="QNN61124.1"/>
    </source>
</evidence>
<gene>
    <name evidence="3" type="ORF">H9L01_01810</name>
</gene>
<dbReference type="Gene3D" id="1.10.260.40">
    <property type="entry name" value="lambda repressor-like DNA-binding domains"/>
    <property type="match status" value="1"/>
</dbReference>
<evidence type="ECO:0000313" key="4">
    <source>
        <dbReference type="Proteomes" id="UP000515928"/>
    </source>
</evidence>
<dbReference type="EMBL" id="CP060715">
    <property type="protein sequence ID" value="QNN61124.1"/>
    <property type="molecule type" value="Genomic_DNA"/>
</dbReference>
<feature type="transmembrane region" description="Helical" evidence="1">
    <location>
        <begin position="109"/>
        <end position="128"/>
    </location>
</feature>
<keyword evidence="4" id="KW-1185">Reference proteome</keyword>
<proteinExistence type="predicted"/>
<dbReference type="InterPro" id="IPR001387">
    <property type="entry name" value="Cro/C1-type_HTH"/>
</dbReference>
<organism evidence="3 4">
    <name type="scientific">Erysipelothrix inopinata</name>
    <dbReference type="NCBI Taxonomy" id="225084"/>
    <lineage>
        <taxon>Bacteria</taxon>
        <taxon>Bacillati</taxon>
        <taxon>Bacillota</taxon>
        <taxon>Erysipelotrichia</taxon>
        <taxon>Erysipelotrichales</taxon>
        <taxon>Erysipelotrichaceae</taxon>
        <taxon>Erysipelothrix</taxon>
    </lineage>
</organism>
<reference evidence="3 4" key="1">
    <citation type="submission" date="2020-08" db="EMBL/GenBank/DDBJ databases">
        <title>Genome sequence of Erysipelothrix inopinata DSM 15511T.</title>
        <authorList>
            <person name="Hyun D.-W."/>
            <person name="Bae J.-W."/>
        </authorList>
    </citation>
    <scope>NUCLEOTIDE SEQUENCE [LARGE SCALE GENOMIC DNA]</scope>
    <source>
        <strain evidence="3 4">DSM 15511</strain>
    </source>
</reference>
<keyword evidence="1" id="KW-1133">Transmembrane helix</keyword>
<feature type="transmembrane region" description="Helical" evidence="1">
    <location>
        <begin position="83"/>
        <end position="103"/>
    </location>
</feature>
<accession>A0A7G9RZU9</accession>